<evidence type="ECO:0000256" key="1">
    <source>
        <dbReference type="ARBA" id="ARBA00008460"/>
    </source>
</evidence>
<dbReference type="STRING" id="634113.AUT07_00473"/>
<dbReference type="SUPFAM" id="SSF117991">
    <property type="entry name" value="YbeD/HP0495-like"/>
    <property type="match status" value="1"/>
</dbReference>
<dbReference type="PANTHER" id="PTHR38036:SF1">
    <property type="entry name" value="UPF0250 PROTEIN YBED"/>
    <property type="match status" value="1"/>
</dbReference>
<proteinExistence type="inferred from homology"/>
<name>A0A109Q8V2_9GAMM</name>
<dbReference type="KEGG" id="asy:AUT07_00473"/>
<dbReference type="Pfam" id="PF04359">
    <property type="entry name" value="DUF493"/>
    <property type="match status" value="1"/>
</dbReference>
<dbReference type="AlphaFoldDB" id="A0A109Q8V2"/>
<dbReference type="NCBIfam" id="NF003447">
    <property type="entry name" value="PRK04998.1"/>
    <property type="match status" value="1"/>
</dbReference>
<dbReference type="InterPro" id="IPR007454">
    <property type="entry name" value="UPF0250_YbeD-like"/>
</dbReference>
<dbReference type="HAMAP" id="MF_00659">
    <property type="entry name" value="UPF0250"/>
    <property type="match status" value="1"/>
</dbReference>
<evidence type="ECO:0000313" key="3">
    <source>
        <dbReference type="EMBL" id="AMA65040.1"/>
    </source>
</evidence>
<dbReference type="PANTHER" id="PTHR38036">
    <property type="entry name" value="UPF0250 PROTEIN YBED"/>
    <property type="match status" value="1"/>
</dbReference>
<evidence type="ECO:0000256" key="2">
    <source>
        <dbReference type="HAMAP-Rule" id="MF_00659"/>
    </source>
</evidence>
<dbReference type="Gene3D" id="3.30.70.260">
    <property type="match status" value="1"/>
</dbReference>
<keyword evidence="4" id="KW-1185">Reference proteome</keyword>
<organism evidence="3 4">
    <name type="scientific">Candidatus Arsenophonus lipoptenae</name>
    <dbReference type="NCBI Taxonomy" id="634113"/>
    <lineage>
        <taxon>Bacteria</taxon>
        <taxon>Pseudomonadati</taxon>
        <taxon>Pseudomonadota</taxon>
        <taxon>Gammaproteobacteria</taxon>
        <taxon>Enterobacterales</taxon>
        <taxon>Morganellaceae</taxon>
        <taxon>Arsenophonus</taxon>
    </lineage>
</organism>
<evidence type="ECO:0000313" key="4">
    <source>
        <dbReference type="Proteomes" id="UP000069926"/>
    </source>
</evidence>
<dbReference type="PATRIC" id="fig|634113.3.peg.453"/>
<dbReference type="Proteomes" id="UP000069926">
    <property type="component" value="Chromosome"/>
</dbReference>
<protein>
    <recommendedName>
        <fullName evidence="2">UPF0250 protein AUT07_00473</fullName>
    </recommendedName>
</protein>
<dbReference type="OrthoDB" id="9793424at2"/>
<dbReference type="RefSeq" id="WP_066283682.1">
    <property type="nucleotide sequence ID" value="NZ_CP013920.1"/>
</dbReference>
<sequence length="87" mass="10179">MKTKLHELLQFPCLFTYKIIGIANIKLHEQIIQIIQTYISNEYTSSIKSSKKNNFYSVSITITAINIQQIEILYEEFAKLELVRIVL</sequence>
<dbReference type="EMBL" id="CP013920">
    <property type="protein sequence ID" value="AMA65040.1"/>
    <property type="molecule type" value="Genomic_DNA"/>
</dbReference>
<accession>A0A109Q8V2</accession>
<comment type="similarity">
    <text evidence="1 2">Belongs to the UPF0250 family.</text>
</comment>
<dbReference type="GO" id="GO:0005829">
    <property type="term" value="C:cytosol"/>
    <property type="evidence" value="ECO:0007669"/>
    <property type="project" value="TreeGrafter"/>
</dbReference>
<reference evidence="3 4" key="1">
    <citation type="submission" date="2016-01" db="EMBL/GenBank/DDBJ databases">
        <title>Genome sequence of Ca. Arsenophonus lipopteni, the exclusive symbiont of a blood sucking fly Lipoptena cervi (Diptera: Hippoboscidae).</title>
        <authorList>
            <person name="Novakova E."/>
            <person name="Hypsa V."/>
            <person name="Nguyen P."/>
            <person name="Husnik F."/>
            <person name="Darby A.C."/>
        </authorList>
    </citation>
    <scope>NUCLEOTIDE SEQUENCE [LARGE SCALE GENOMIC DNA]</scope>
    <source>
        <strain evidence="3 4">CB</strain>
    </source>
</reference>
<dbReference type="InterPro" id="IPR027471">
    <property type="entry name" value="YbeD-like_sf"/>
</dbReference>
<gene>
    <name evidence="3" type="ORF">AUT07_00473</name>
</gene>